<dbReference type="RefSeq" id="WP_194182553.1">
    <property type="nucleotide sequence ID" value="NZ_JADGIK010000003.1"/>
</dbReference>
<dbReference type="PROSITE" id="PS51257">
    <property type="entry name" value="PROKAR_LIPOPROTEIN"/>
    <property type="match status" value="1"/>
</dbReference>
<gene>
    <name evidence="2" type="ORF">IM532_06035</name>
</gene>
<protein>
    <submittedName>
        <fullName evidence="2">Uncharacterized protein</fullName>
    </submittedName>
</protein>
<keyword evidence="1" id="KW-0175">Coiled coil</keyword>
<evidence type="ECO:0000313" key="2">
    <source>
        <dbReference type="EMBL" id="MBF0597005.1"/>
    </source>
</evidence>
<proteinExistence type="predicted"/>
<sequence>MGKYFRITNILFFIVTVMMSCNTNKKLESDNKEIDSIEKKREELKQKFTQQQKENERKFDSLQLIEDSLKNKSTLSGFVDEAPIFNQTETK</sequence>
<keyword evidence="3" id="KW-1185">Reference proteome</keyword>
<organism evidence="2 3">
    <name type="scientific">Faecalibacter rhinopitheci</name>
    <dbReference type="NCBI Taxonomy" id="2779678"/>
    <lineage>
        <taxon>Bacteria</taxon>
        <taxon>Pseudomonadati</taxon>
        <taxon>Bacteroidota</taxon>
        <taxon>Flavobacteriia</taxon>
        <taxon>Flavobacteriales</taxon>
        <taxon>Weeksellaceae</taxon>
        <taxon>Faecalibacter</taxon>
    </lineage>
</organism>
<comment type="caution">
    <text evidence="2">The sequence shown here is derived from an EMBL/GenBank/DDBJ whole genome shotgun (WGS) entry which is preliminary data.</text>
</comment>
<evidence type="ECO:0000256" key="1">
    <source>
        <dbReference type="SAM" id="Coils"/>
    </source>
</evidence>
<dbReference type="Proteomes" id="UP000608754">
    <property type="component" value="Unassembled WGS sequence"/>
</dbReference>
<evidence type="ECO:0000313" key="3">
    <source>
        <dbReference type="Proteomes" id="UP000608754"/>
    </source>
</evidence>
<accession>A0A8J7G843</accession>
<dbReference type="EMBL" id="JADGIK010000003">
    <property type="protein sequence ID" value="MBF0597005.1"/>
    <property type="molecule type" value="Genomic_DNA"/>
</dbReference>
<dbReference type="AlphaFoldDB" id="A0A8J7G843"/>
<name>A0A8J7G843_9FLAO</name>
<feature type="coiled-coil region" evidence="1">
    <location>
        <begin position="27"/>
        <end position="54"/>
    </location>
</feature>
<reference evidence="2" key="1">
    <citation type="submission" date="2020-10" db="EMBL/GenBank/DDBJ databases">
        <authorList>
            <person name="Lu T."/>
            <person name="Wang Q."/>
            <person name="Han X."/>
        </authorList>
    </citation>
    <scope>NUCLEOTIDE SEQUENCE</scope>
    <source>
        <strain evidence="2">WQ 117</strain>
    </source>
</reference>